<feature type="transmembrane region" description="Helical" evidence="2">
    <location>
        <begin position="46"/>
        <end position="63"/>
    </location>
</feature>
<protein>
    <submittedName>
        <fullName evidence="3">Uncharacterized protein</fullName>
    </submittedName>
</protein>
<keyword evidence="2" id="KW-1133">Transmembrane helix</keyword>
<dbReference type="OrthoDB" id="5397682at2759"/>
<reference evidence="3" key="1">
    <citation type="journal article" date="2020" name="Stud. Mycol.">
        <title>101 Dothideomycetes genomes: a test case for predicting lifestyles and emergence of pathogens.</title>
        <authorList>
            <person name="Haridas S."/>
            <person name="Albert R."/>
            <person name="Binder M."/>
            <person name="Bloem J."/>
            <person name="Labutti K."/>
            <person name="Salamov A."/>
            <person name="Andreopoulos B."/>
            <person name="Baker S."/>
            <person name="Barry K."/>
            <person name="Bills G."/>
            <person name="Bluhm B."/>
            <person name="Cannon C."/>
            <person name="Castanera R."/>
            <person name="Culley D."/>
            <person name="Daum C."/>
            <person name="Ezra D."/>
            <person name="Gonzalez J."/>
            <person name="Henrissat B."/>
            <person name="Kuo A."/>
            <person name="Liang C."/>
            <person name="Lipzen A."/>
            <person name="Lutzoni F."/>
            <person name="Magnuson J."/>
            <person name="Mondo S."/>
            <person name="Nolan M."/>
            <person name="Ohm R."/>
            <person name="Pangilinan J."/>
            <person name="Park H.-J."/>
            <person name="Ramirez L."/>
            <person name="Alfaro M."/>
            <person name="Sun H."/>
            <person name="Tritt A."/>
            <person name="Yoshinaga Y."/>
            <person name="Zwiers L.-H."/>
            <person name="Turgeon B."/>
            <person name="Goodwin S."/>
            <person name="Spatafora J."/>
            <person name="Crous P."/>
            <person name="Grigoriev I."/>
        </authorList>
    </citation>
    <scope>NUCLEOTIDE SEQUENCE</scope>
    <source>
        <strain evidence="3">CBS 175.79</strain>
    </source>
</reference>
<dbReference type="EMBL" id="ML978067">
    <property type="protein sequence ID" value="KAF2020104.1"/>
    <property type="molecule type" value="Genomic_DNA"/>
</dbReference>
<keyword evidence="4" id="KW-1185">Reference proteome</keyword>
<gene>
    <name evidence="3" type="ORF">BU24DRAFT_419678</name>
</gene>
<evidence type="ECO:0000313" key="3">
    <source>
        <dbReference type="EMBL" id="KAF2020104.1"/>
    </source>
</evidence>
<evidence type="ECO:0000313" key="4">
    <source>
        <dbReference type="Proteomes" id="UP000799778"/>
    </source>
</evidence>
<organism evidence="3 4">
    <name type="scientific">Aaosphaeria arxii CBS 175.79</name>
    <dbReference type="NCBI Taxonomy" id="1450172"/>
    <lineage>
        <taxon>Eukaryota</taxon>
        <taxon>Fungi</taxon>
        <taxon>Dikarya</taxon>
        <taxon>Ascomycota</taxon>
        <taxon>Pezizomycotina</taxon>
        <taxon>Dothideomycetes</taxon>
        <taxon>Pleosporomycetidae</taxon>
        <taxon>Pleosporales</taxon>
        <taxon>Pleosporales incertae sedis</taxon>
        <taxon>Aaosphaeria</taxon>
    </lineage>
</organism>
<dbReference type="GeneID" id="54284673"/>
<evidence type="ECO:0000256" key="2">
    <source>
        <dbReference type="SAM" id="Phobius"/>
    </source>
</evidence>
<accession>A0A6A5Y6B8</accession>
<proteinExistence type="predicted"/>
<sequence length="746" mass="84088">MLGKTILPTDEELGKKDDDHKPGSWPQTPTWAALKTPPLRWRRRRIAFVLVGLYTFYMLHNYITELPIFQPNGSSYGLRQIVPMTNEDHNEAVDREPTGVPPGLAVAKDAAAPQVFSGPIKFYRLAASLHEASYTHGYSPLNRNILFAFSNLKSAATLLPLACEMAKWNRNWVHVAIMSRMDIPLDDLLGINGVDKTKCPVVWHDARPDYSEFSTESRAEMSAAAALGHINTFLHPQATITDDSQDEDGSFVRGLRSKAKLLSMPIIEMPQGQMQNFMWMARLDAGSIRNWHKPTIDILIQAPSDSSGGILRLLKSLKEADYRGMKQPRLTIDLPDSVDPSLRQRLEDFAWPPGKQDDPLSNNQIIIRRRISNHHATQEESSIRFLELFYPSSTKDSHVLLLSPQVQLSPLFFQYLKYVLLEYKYSSFGESDALDLMGISLVSPSVTLDGHKRLTLPKPSDMNAERYSRQFSEEASTQFLWQAPDSHAALYFGDKWAEWHSFLSNRVKKQHQTGKKAPRAKLVSETLPAWTEYMLEFMRARGYSLLYPATSSTESLATIHNELYRPPQEFSPPPVTKDNEPEIKPDLANEPFLRAETPAPSPTIRESNVIPRSRPLHMALPFDGDLPEASHLPYLLYNGTITDPFKANTFAIEFAANFRKEIGECPIQPKMHRKIVTGSTNDLFCFGDEDADDWESEELERSPYEPEDEVDAFSAYGSTVTDLASQTTAVSTSSYSFTPTATATNI</sequence>
<dbReference type="PANTHER" id="PTHR33604:SF3">
    <property type="entry name" value="OSJNBA0004B13.7 PROTEIN"/>
    <property type="match status" value="1"/>
</dbReference>
<dbReference type="PANTHER" id="PTHR33604">
    <property type="entry name" value="OSJNBA0004B13.7 PROTEIN"/>
    <property type="match status" value="1"/>
</dbReference>
<dbReference type="RefSeq" id="XP_033388443.1">
    <property type="nucleotide sequence ID" value="XM_033527276.1"/>
</dbReference>
<name>A0A6A5Y6B8_9PLEO</name>
<keyword evidence="2" id="KW-0812">Transmembrane</keyword>
<dbReference type="Proteomes" id="UP000799778">
    <property type="component" value="Unassembled WGS sequence"/>
</dbReference>
<evidence type="ECO:0000256" key="1">
    <source>
        <dbReference type="SAM" id="MobiDB-lite"/>
    </source>
</evidence>
<keyword evidence="2" id="KW-0472">Membrane</keyword>
<dbReference type="AlphaFoldDB" id="A0A6A5Y6B8"/>
<feature type="compositionally biased region" description="Basic and acidic residues" evidence="1">
    <location>
        <begin position="12"/>
        <end position="22"/>
    </location>
</feature>
<feature type="region of interest" description="Disordered" evidence="1">
    <location>
        <begin position="1"/>
        <end position="30"/>
    </location>
</feature>